<dbReference type="Proteomes" id="UP000261340">
    <property type="component" value="Unplaced"/>
</dbReference>
<organism evidence="4 5">
    <name type="scientific">Amphilophus citrinellus</name>
    <name type="common">Midas cichlid</name>
    <name type="synonym">Cichlasoma citrinellum</name>
    <dbReference type="NCBI Taxonomy" id="61819"/>
    <lineage>
        <taxon>Eukaryota</taxon>
        <taxon>Metazoa</taxon>
        <taxon>Chordata</taxon>
        <taxon>Craniata</taxon>
        <taxon>Vertebrata</taxon>
        <taxon>Euteleostomi</taxon>
        <taxon>Actinopterygii</taxon>
        <taxon>Neopterygii</taxon>
        <taxon>Teleostei</taxon>
        <taxon>Neoteleostei</taxon>
        <taxon>Acanthomorphata</taxon>
        <taxon>Ovalentaria</taxon>
        <taxon>Cichlomorphae</taxon>
        <taxon>Cichliformes</taxon>
        <taxon>Cichlidae</taxon>
        <taxon>New World cichlids</taxon>
        <taxon>Cichlasomatinae</taxon>
        <taxon>Heroini</taxon>
        <taxon>Amphilophus</taxon>
    </lineage>
</organism>
<reference evidence="4" key="2">
    <citation type="submission" date="2025-09" db="UniProtKB">
        <authorList>
            <consortium name="Ensembl"/>
        </authorList>
    </citation>
    <scope>IDENTIFICATION</scope>
</reference>
<dbReference type="SUPFAM" id="SSF56436">
    <property type="entry name" value="C-type lectin-like"/>
    <property type="match status" value="1"/>
</dbReference>
<accession>A0A3Q0SY73</accession>
<dbReference type="Pfam" id="PF00059">
    <property type="entry name" value="Lectin_C"/>
    <property type="match status" value="1"/>
</dbReference>
<dbReference type="InterPro" id="IPR033989">
    <property type="entry name" value="CD209-like_CTLD"/>
</dbReference>
<dbReference type="AlphaFoldDB" id="A0A3Q0SY73"/>
<dbReference type="GO" id="GO:0030246">
    <property type="term" value="F:carbohydrate binding"/>
    <property type="evidence" value="ECO:0007669"/>
    <property type="project" value="UniProtKB-KW"/>
</dbReference>
<dbReference type="Gene3D" id="3.10.100.10">
    <property type="entry name" value="Mannose-Binding Protein A, subunit A"/>
    <property type="match status" value="1"/>
</dbReference>
<reference evidence="4" key="1">
    <citation type="submission" date="2025-08" db="UniProtKB">
        <authorList>
            <consortium name="Ensembl"/>
        </authorList>
    </citation>
    <scope>IDENTIFICATION</scope>
</reference>
<evidence type="ECO:0000256" key="1">
    <source>
        <dbReference type="ARBA" id="ARBA00022734"/>
    </source>
</evidence>
<evidence type="ECO:0000313" key="4">
    <source>
        <dbReference type="Ensembl" id="ENSACIP00000028682.1"/>
    </source>
</evidence>
<dbReference type="SMART" id="SM00034">
    <property type="entry name" value="CLECT"/>
    <property type="match status" value="1"/>
</dbReference>
<proteinExistence type="predicted"/>
<dbReference type="GeneTree" id="ENSGT01030000234575"/>
<keyword evidence="1" id="KW-0430">Lectin</keyword>
<evidence type="ECO:0000259" key="3">
    <source>
        <dbReference type="PROSITE" id="PS50041"/>
    </source>
</evidence>
<dbReference type="InterPro" id="IPR001304">
    <property type="entry name" value="C-type_lectin-like"/>
</dbReference>
<dbReference type="InterPro" id="IPR016187">
    <property type="entry name" value="CTDL_fold"/>
</dbReference>
<dbReference type="PROSITE" id="PS00615">
    <property type="entry name" value="C_TYPE_LECTIN_1"/>
    <property type="match status" value="1"/>
</dbReference>
<dbReference type="InterPro" id="IPR050111">
    <property type="entry name" value="C-type_lectin/snaclec_domain"/>
</dbReference>
<feature type="domain" description="C-type lectin" evidence="3">
    <location>
        <begin position="19"/>
        <end position="135"/>
    </location>
</feature>
<keyword evidence="5" id="KW-1185">Reference proteome</keyword>
<dbReference type="PROSITE" id="PS50041">
    <property type="entry name" value="C_TYPE_LECTIN_2"/>
    <property type="match status" value="1"/>
</dbReference>
<dbReference type="CDD" id="cd03590">
    <property type="entry name" value="CLECT_DC-SIGN_like"/>
    <property type="match status" value="1"/>
</dbReference>
<sequence>IFSEKKFYYKTCPAGWRKFSCSCYLLSERSDSWDAARKDCRDREADLVVIESSEEQTFLSTVTKEHTWIGLNDKEKEGTWKWVDGTALTLKNWEENQPDNGRGDPQWGEEDCAHDRGIKLWNDISCSASFKWICEKMP</sequence>
<dbReference type="InterPro" id="IPR018378">
    <property type="entry name" value="C-type_lectin_CS"/>
</dbReference>
<name>A0A3Q0SY73_AMPCI</name>
<keyword evidence="2" id="KW-1015">Disulfide bond</keyword>
<dbReference type="PANTHER" id="PTHR22803">
    <property type="entry name" value="MANNOSE, PHOSPHOLIPASE, LECTIN RECEPTOR RELATED"/>
    <property type="match status" value="1"/>
</dbReference>
<dbReference type="OMA" id="WICERRC"/>
<evidence type="ECO:0000313" key="5">
    <source>
        <dbReference type="Proteomes" id="UP000261340"/>
    </source>
</evidence>
<dbReference type="Ensembl" id="ENSACIT00000029442.1">
    <property type="protein sequence ID" value="ENSACIP00000028682.1"/>
    <property type="gene ID" value="ENSACIG00000022214.1"/>
</dbReference>
<dbReference type="InterPro" id="IPR016186">
    <property type="entry name" value="C-type_lectin-like/link_sf"/>
</dbReference>
<dbReference type="STRING" id="61819.ENSACIP00000028682"/>
<evidence type="ECO:0000256" key="2">
    <source>
        <dbReference type="ARBA" id="ARBA00023157"/>
    </source>
</evidence>
<protein>
    <recommendedName>
        <fullName evidence="3">C-type lectin domain-containing protein</fullName>
    </recommendedName>
</protein>